<name>A0A1G9ZER5_9ACTN</name>
<feature type="transmembrane region" description="Helical" evidence="2">
    <location>
        <begin position="26"/>
        <end position="48"/>
    </location>
</feature>
<dbReference type="Pfam" id="PF08378">
    <property type="entry name" value="NERD"/>
    <property type="match status" value="1"/>
</dbReference>
<evidence type="ECO:0000256" key="2">
    <source>
        <dbReference type="SAM" id="Phobius"/>
    </source>
</evidence>
<evidence type="ECO:0000259" key="3">
    <source>
        <dbReference type="Pfam" id="PF08378"/>
    </source>
</evidence>
<reference evidence="4 5" key="1">
    <citation type="submission" date="2016-10" db="EMBL/GenBank/DDBJ databases">
        <authorList>
            <person name="de Groot N.N."/>
        </authorList>
    </citation>
    <scope>NUCLEOTIDE SEQUENCE [LARGE SCALE GENOMIC DNA]</scope>
    <source>
        <strain evidence="4 5">CGMCC 1.11147</strain>
    </source>
</reference>
<dbReference type="EMBL" id="FNIC01000002">
    <property type="protein sequence ID" value="SDN18943.1"/>
    <property type="molecule type" value="Genomic_DNA"/>
</dbReference>
<feature type="coiled-coil region" evidence="1">
    <location>
        <begin position="237"/>
        <end position="264"/>
    </location>
</feature>
<evidence type="ECO:0000313" key="5">
    <source>
        <dbReference type="Proteomes" id="UP000199004"/>
    </source>
</evidence>
<feature type="domain" description="NERD" evidence="3">
    <location>
        <begin position="90"/>
        <end position="152"/>
    </location>
</feature>
<dbReference type="InterPro" id="IPR011528">
    <property type="entry name" value="NERD"/>
</dbReference>
<proteinExistence type="predicted"/>
<gene>
    <name evidence="4" type="ORF">SAMN05192576_1684</name>
</gene>
<dbReference type="AlphaFoldDB" id="A0A1G9ZER5"/>
<accession>A0A1G9ZER5</accession>
<keyword evidence="2" id="KW-0812">Transmembrane</keyword>
<dbReference type="Proteomes" id="UP000199004">
    <property type="component" value="Unassembled WGS sequence"/>
</dbReference>
<protein>
    <submittedName>
        <fullName evidence="4">Nuclease-related domain-containing protein</fullName>
    </submittedName>
</protein>
<keyword evidence="2" id="KW-1133">Transmembrane helix</keyword>
<feature type="transmembrane region" description="Helical" evidence="2">
    <location>
        <begin position="54"/>
        <end position="73"/>
    </location>
</feature>
<keyword evidence="5" id="KW-1185">Reference proteome</keyword>
<keyword evidence="1" id="KW-0175">Coiled coil</keyword>
<sequence>MPQHQPYSRRELRQRRGDWVRRNVKLLTVFTVGALALFAFITVLFVKAAPSTSFTWWLMGAVQTGLVAGYLHLLHSAFLAFDGEAIWHVRGAWGEDNTRSELQRAKRKRLVWGWVDSVGLQHGDIDHLVVTRRGGLVVIDSKWRNRIHDTAEMARAAQKVRLRAEGLTRDLLKGQSRGSRRAKVNPLEVTSIVVLWGAAQRDVPDGAEVDGIAFIPGRKLVAWLAQLDDQPVERAAANELVRNVEKYRARAEEAKASRAAAGRQ</sequence>
<keyword evidence="2" id="KW-0472">Membrane</keyword>
<evidence type="ECO:0000256" key="1">
    <source>
        <dbReference type="SAM" id="Coils"/>
    </source>
</evidence>
<organism evidence="4 5">
    <name type="scientific">Nocardioides szechwanensis</name>
    <dbReference type="NCBI Taxonomy" id="1005944"/>
    <lineage>
        <taxon>Bacteria</taxon>
        <taxon>Bacillati</taxon>
        <taxon>Actinomycetota</taxon>
        <taxon>Actinomycetes</taxon>
        <taxon>Propionibacteriales</taxon>
        <taxon>Nocardioidaceae</taxon>
        <taxon>Nocardioides</taxon>
    </lineage>
</organism>
<evidence type="ECO:0000313" key="4">
    <source>
        <dbReference type="EMBL" id="SDN18943.1"/>
    </source>
</evidence>